<dbReference type="Proteomes" id="UP000095662">
    <property type="component" value="Unassembled WGS sequence"/>
</dbReference>
<dbReference type="EMBL" id="CZBY01000007">
    <property type="protein sequence ID" value="CUQ85581.1"/>
    <property type="molecule type" value="Genomic_DNA"/>
</dbReference>
<gene>
    <name evidence="1" type="ORF">ERS852540_01131</name>
</gene>
<organism evidence="1 2">
    <name type="scientific">[Eubacterium] siraeum</name>
    <dbReference type="NCBI Taxonomy" id="39492"/>
    <lineage>
        <taxon>Bacteria</taxon>
        <taxon>Bacillati</taxon>
        <taxon>Bacillota</taxon>
        <taxon>Clostridia</taxon>
        <taxon>Eubacteriales</taxon>
        <taxon>Oscillospiraceae</taxon>
        <taxon>Oscillospiraceae incertae sedis</taxon>
    </lineage>
</organism>
<dbReference type="AlphaFoldDB" id="A0A174ZNV1"/>
<evidence type="ECO:0000313" key="2">
    <source>
        <dbReference type="Proteomes" id="UP000095662"/>
    </source>
</evidence>
<evidence type="ECO:0000313" key="1">
    <source>
        <dbReference type="EMBL" id="CUQ85581.1"/>
    </source>
</evidence>
<name>A0A174ZNV1_9FIRM</name>
<proteinExistence type="predicted"/>
<dbReference type="STRING" id="39492.ERS852540_01131"/>
<accession>A0A174ZNV1</accession>
<protein>
    <submittedName>
        <fullName evidence="1">Uncharacterized protein</fullName>
    </submittedName>
</protein>
<reference evidence="1 2" key="1">
    <citation type="submission" date="2015-09" db="EMBL/GenBank/DDBJ databases">
        <authorList>
            <consortium name="Pathogen Informatics"/>
        </authorList>
    </citation>
    <scope>NUCLEOTIDE SEQUENCE [LARGE SCALE GENOMIC DNA]</scope>
    <source>
        <strain evidence="1 2">2789STDY5834928</strain>
    </source>
</reference>
<dbReference type="OrthoDB" id="1855849at2"/>
<sequence length="358" mass="40662">MKCLRKYQWVKLSRAYLPQGKGVMGHWAKLASRAAFRKGQAVYCGYTNEVVPGMWSGGIVGLKSILGLKNRAQVMSIMDELSELGYIHYTLDKKTKKLTYQINDWVVKCSGAECMEGSVYATEGYGFLCLPRSITQRLVDRKHTFGESDAWMDLWCHSVWQDPGNIFSSLAPVIQFGRYGAVLTLETLGQRWNWEKTKVWRFLQKYKDVFTLYRLPGSYGCLIFNRLYPSGAEVSMPSQANVVRIIEKIRILGANKHIFGTDHERLNKLIAWFSQKALDAGAEQAESDVCAGCEEGRVALSAPIIRAYLSQKNCKNCEYDCRVRVYLSCSGNFKNIRGPCSLSDFVNQELNAKENHYE</sequence>